<sequence length="310" mass="32881">MGKSLQIMTVIPGRLHGFRLARAVKCIRIGHAASSIVMVCLKGAQGWLSAFRAVLRRRDRGHRRAGAVMLLLAAVLAPDSVGAACAPSALTVAVDIGHGPASPGATSARGRSEHAFNQELAARVRDHLVSRGVAARLVLTEAGGAPDLWDRPRLARAMGANLLLSIHHDSVQPQYLERGDLEGRPARFSRHAQGHSLFVSSKNPASDASLAAARAIGRALADWGLAPSLHHAEPIPGENRPLLDKALGIHDFADLIVLKTAAMPAVLVEAGVIVHPEEETRLRDPFHQDMLAEAIARGVLEACPVLTGQP</sequence>
<protein>
    <recommendedName>
        <fullName evidence="2">N-acetylmuramoyl-L-alanine amidase</fullName>
        <ecNumber evidence="2">3.5.1.28</ecNumber>
    </recommendedName>
</protein>
<dbReference type="CDD" id="cd02696">
    <property type="entry name" value="MurNAc-LAA"/>
    <property type="match status" value="1"/>
</dbReference>
<comment type="catalytic activity">
    <reaction evidence="1">
        <text>Hydrolyzes the link between N-acetylmuramoyl residues and L-amino acid residues in certain cell-wall glycopeptides.</text>
        <dbReference type="EC" id="3.5.1.28"/>
    </reaction>
</comment>
<dbReference type="GO" id="GO:0009253">
    <property type="term" value="P:peptidoglycan catabolic process"/>
    <property type="evidence" value="ECO:0007669"/>
    <property type="project" value="InterPro"/>
</dbReference>
<dbReference type="EC" id="3.5.1.28" evidence="2"/>
<dbReference type="InterPro" id="IPR050695">
    <property type="entry name" value="N-acetylmuramoyl_amidase_3"/>
</dbReference>
<feature type="domain" description="MurNAc-LAA" evidence="4">
    <location>
        <begin position="152"/>
        <end position="300"/>
    </location>
</feature>
<keyword evidence="3" id="KW-0378">Hydrolase</keyword>
<evidence type="ECO:0000259" key="4">
    <source>
        <dbReference type="SMART" id="SM00646"/>
    </source>
</evidence>
<dbReference type="AlphaFoldDB" id="A0A7X2D1J3"/>
<dbReference type="Proteomes" id="UP000434582">
    <property type="component" value="Unassembled WGS sequence"/>
</dbReference>
<dbReference type="SUPFAM" id="SSF53187">
    <property type="entry name" value="Zn-dependent exopeptidases"/>
    <property type="match status" value="1"/>
</dbReference>
<evidence type="ECO:0000313" key="6">
    <source>
        <dbReference type="Proteomes" id="UP000434582"/>
    </source>
</evidence>
<comment type="caution">
    <text evidence="5">The sequence shown here is derived from an EMBL/GenBank/DDBJ whole genome shotgun (WGS) entry which is preliminary data.</text>
</comment>
<keyword evidence="6" id="KW-1185">Reference proteome</keyword>
<dbReference type="PANTHER" id="PTHR30404:SF0">
    <property type="entry name" value="N-ACETYLMURAMOYL-L-ALANINE AMIDASE AMIC"/>
    <property type="match status" value="1"/>
</dbReference>
<gene>
    <name evidence="5" type="ORF">GHC57_01560</name>
</gene>
<evidence type="ECO:0000313" key="5">
    <source>
        <dbReference type="EMBL" id="MQX35199.1"/>
    </source>
</evidence>
<dbReference type="SMART" id="SM00646">
    <property type="entry name" value="Ami_3"/>
    <property type="match status" value="1"/>
</dbReference>
<dbReference type="Pfam" id="PF01520">
    <property type="entry name" value="Amidase_3"/>
    <property type="match status" value="1"/>
</dbReference>
<evidence type="ECO:0000256" key="3">
    <source>
        <dbReference type="ARBA" id="ARBA00022801"/>
    </source>
</evidence>
<dbReference type="GO" id="GO:0030288">
    <property type="term" value="C:outer membrane-bounded periplasmic space"/>
    <property type="evidence" value="ECO:0007669"/>
    <property type="project" value="TreeGrafter"/>
</dbReference>
<dbReference type="OrthoDB" id="5451849at2"/>
<evidence type="ECO:0000256" key="2">
    <source>
        <dbReference type="ARBA" id="ARBA00011901"/>
    </source>
</evidence>
<dbReference type="EMBL" id="WIVE01000002">
    <property type="protein sequence ID" value="MQX35199.1"/>
    <property type="molecule type" value="Genomic_DNA"/>
</dbReference>
<name>A0A7X2D1J3_9PROT</name>
<dbReference type="Gene3D" id="3.40.630.40">
    <property type="entry name" value="Zn-dependent exopeptidases"/>
    <property type="match status" value="1"/>
</dbReference>
<dbReference type="GO" id="GO:0008745">
    <property type="term" value="F:N-acetylmuramoyl-L-alanine amidase activity"/>
    <property type="evidence" value="ECO:0007669"/>
    <property type="project" value="UniProtKB-EC"/>
</dbReference>
<organism evidence="5 6">
    <name type="scientific">Roseospira navarrensis</name>
    <dbReference type="NCBI Taxonomy" id="140058"/>
    <lineage>
        <taxon>Bacteria</taxon>
        <taxon>Pseudomonadati</taxon>
        <taxon>Pseudomonadota</taxon>
        <taxon>Alphaproteobacteria</taxon>
        <taxon>Rhodospirillales</taxon>
        <taxon>Rhodospirillaceae</taxon>
        <taxon>Roseospira</taxon>
    </lineage>
</organism>
<proteinExistence type="predicted"/>
<reference evidence="5 6" key="1">
    <citation type="submission" date="2019-10" db="EMBL/GenBank/DDBJ databases">
        <title>Draft whole-genome sequence of the purple nonsulfur photosynthetic bacterium Roseospira navarrensis DSM 15114.</title>
        <authorList>
            <person name="Kyndt J.A."/>
            <person name="Meyer T.E."/>
        </authorList>
    </citation>
    <scope>NUCLEOTIDE SEQUENCE [LARGE SCALE GENOMIC DNA]</scope>
    <source>
        <strain evidence="5 6">DSM 15114</strain>
    </source>
</reference>
<dbReference type="PANTHER" id="PTHR30404">
    <property type="entry name" value="N-ACETYLMURAMOYL-L-ALANINE AMIDASE"/>
    <property type="match status" value="1"/>
</dbReference>
<accession>A0A7X2D1J3</accession>
<dbReference type="InterPro" id="IPR002508">
    <property type="entry name" value="MurNAc-LAA_cat"/>
</dbReference>
<evidence type="ECO:0000256" key="1">
    <source>
        <dbReference type="ARBA" id="ARBA00001561"/>
    </source>
</evidence>